<dbReference type="SUPFAM" id="SSF143865">
    <property type="entry name" value="CorA soluble domain-like"/>
    <property type="match status" value="1"/>
</dbReference>
<keyword evidence="7 12" id="KW-1133">Transmembrane helix</keyword>
<dbReference type="InterPro" id="IPR002523">
    <property type="entry name" value="MgTranspt_CorA/ZnTranspt_ZntB"/>
</dbReference>
<evidence type="ECO:0000256" key="3">
    <source>
        <dbReference type="ARBA" id="ARBA00022448"/>
    </source>
</evidence>
<proteinExistence type="inferred from homology"/>
<dbReference type="EMBL" id="CP165734">
    <property type="protein sequence ID" value="XDV58237.1"/>
    <property type="molecule type" value="Genomic_DNA"/>
</dbReference>
<dbReference type="Gene3D" id="3.30.460.20">
    <property type="entry name" value="CorA soluble domain-like"/>
    <property type="match status" value="1"/>
</dbReference>
<evidence type="ECO:0000256" key="7">
    <source>
        <dbReference type="ARBA" id="ARBA00022989"/>
    </source>
</evidence>
<dbReference type="CDD" id="cd12830">
    <property type="entry name" value="MtCorA-like"/>
    <property type="match status" value="1"/>
</dbReference>
<dbReference type="GO" id="GO:0050897">
    <property type="term" value="F:cobalt ion binding"/>
    <property type="evidence" value="ECO:0007669"/>
    <property type="project" value="TreeGrafter"/>
</dbReference>
<dbReference type="GO" id="GO:0015095">
    <property type="term" value="F:magnesium ion transmembrane transporter activity"/>
    <property type="evidence" value="ECO:0007669"/>
    <property type="project" value="UniProtKB-UniRule"/>
</dbReference>
<dbReference type="GO" id="GO:0005886">
    <property type="term" value="C:plasma membrane"/>
    <property type="evidence" value="ECO:0007669"/>
    <property type="project" value="UniProtKB-SubCell"/>
</dbReference>
<dbReference type="PANTHER" id="PTHR46494">
    <property type="entry name" value="CORA FAMILY METAL ION TRANSPORTER (EUROFUNG)"/>
    <property type="match status" value="1"/>
</dbReference>
<protein>
    <recommendedName>
        <fullName evidence="12">Magnesium transport protein CorA</fullName>
    </recommendedName>
</protein>
<dbReference type="InterPro" id="IPR045861">
    <property type="entry name" value="CorA_cytoplasmic_dom"/>
</dbReference>
<comment type="catalytic activity">
    <reaction evidence="10">
        <text>Mg(2+)(in) = Mg(2+)(out)</text>
        <dbReference type="Rhea" id="RHEA:29827"/>
        <dbReference type="ChEBI" id="CHEBI:18420"/>
    </reaction>
</comment>
<dbReference type="GO" id="GO:0000287">
    <property type="term" value="F:magnesium ion binding"/>
    <property type="evidence" value="ECO:0007669"/>
    <property type="project" value="TreeGrafter"/>
</dbReference>
<reference evidence="13" key="1">
    <citation type="submission" date="2024-08" db="EMBL/GenBank/DDBJ databases">
        <authorList>
            <person name="Chaddad Z."/>
            <person name="Lamrabet M."/>
            <person name="Bouhnik O."/>
            <person name="Alami S."/>
            <person name="Wipf D."/>
            <person name="Courty P.E."/>
            <person name="Missbah El Idrissi M."/>
        </authorList>
    </citation>
    <scope>NUCLEOTIDE SEQUENCE</scope>
    <source>
        <strain evidence="13">LLZ17</strain>
    </source>
</reference>
<feature type="transmembrane region" description="Helical" evidence="12">
    <location>
        <begin position="281"/>
        <end position="300"/>
    </location>
</feature>
<name>A0AB39XPH8_9BRAD</name>
<dbReference type="AlphaFoldDB" id="A0AB39XPH8"/>
<comment type="function">
    <text evidence="11">Mediates influx of magnesium ions. Alternates between open and closed states. Activated by low cytoplasmic Mg(2+) levels. Inactive when cytoplasmic Mg(2+) levels are high.</text>
</comment>
<dbReference type="InterPro" id="IPR004488">
    <property type="entry name" value="Mg/Co-transport_prot_CorA"/>
</dbReference>
<organism evidence="13">
    <name type="scientific">Bradyrhizobium sp. LLZ17</name>
    <dbReference type="NCBI Taxonomy" id="3239388"/>
    <lineage>
        <taxon>Bacteria</taxon>
        <taxon>Pseudomonadati</taxon>
        <taxon>Pseudomonadota</taxon>
        <taxon>Alphaproteobacteria</taxon>
        <taxon>Hyphomicrobiales</taxon>
        <taxon>Nitrobacteraceae</taxon>
        <taxon>Bradyrhizobium</taxon>
    </lineage>
</organism>
<evidence type="ECO:0000256" key="9">
    <source>
        <dbReference type="ARBA" id="ARBA00023136"/>
    </source>
</evidence>
<dbReference type="RefSeq" id="WP_369722729.1">
    <property type="nucleotide sequence ID" value="NZ_CP165734.1"/>
</dbReference>
<dbReference type="Pfam" id="PF01544">
    <property type="entry name" value="CorA"/>
    <property type="match status" value="1"/>
</dbReference>
<evidence type="ECO:0000256" key="8">
    <source>
        <dbReference type="ARBA" id="ARBA00023065"/>
    </source>
</evidence>
<dbReference type="Gene3D" id="1.20.58.340">
    <property type="entry name" value="Magnesium transport protein CorA, transmembrane region"/>
    <property type="match status" value="2"/>
</dbReference>
<keyword evidence="6 12" id="KW-0460">Magnesium</keyword>
<evidence type="ECO:0000256" key="1">
    <source>
        <dbReference type="ARBA" id="ARBA00004651"/>
    </source>
</evidence>
<comment type="similarity">
    <text evidence="2 12">Belongs to the CorA metal ion transporter (MIT) (TC 1.A.35) family.</text>
</comment>
<keyword evidence="4 12" id="KW-1003">Cell membrane</keyword>
<gene>
    <name evidence="12 13" type="primary">corA</name>
    <name evidence="13" type="ORF">AB8Z38_01435</name>
</gene>
<dbReference type="InterPro" id="IPR045863">
    <property type="entry name" value="CorA_TM1_TM2"/>
</dbReference>
<evidence type="ECO:0000256" key="2">
    <source>
        <dbReference type="ARBA" id="ARBA00009765"/>
    </source>
</evidence>
<evidence type="ECO:0000256" key="5">
    <source>
        <dbReference type="ARBA" id="ARBA00022692"/>
    </source>
</evidence>
<dbReference type="SUPFAM" id="SSF144083">
    <property type="entry name" value="Magnesium transport protein CorA, transmembrane region"/>
    <property type="match status" value="1"/>
</dbReference>
<sequence length="338" mass="38042">MNVPTLPAPQSEPLSAEGVVAAGAYVDGRRVANIAISEASSWRAKPGHVVWIGLHEPDMALLGAVQKQFDLHELAIEDANHAHQRPKIEQYGEALFIVARTAQLIEGRIAFGETHIFIGDGYLVTVRHGASTSYTAVRERCESCPRALARGEDYILYAILDFIVDNYSPVLESIHEEIEEIEDYVLSNAITKAQIERLYMLRRDLLRLRNAIGPLVEVCRRLEHDELSMVRPAMQTLFRDVTDHVRNIQERIDSMREVLAFAFEASLLVGQAQETAVSKKLASWLAILAVPTAVAGIYGMNFKYIPELQLEYGYFIVMGLMALTCIGLYWRFRRVGWL</sequence>
<evidence type="ECO:0000313" key="13">
    <source>
        <dbReference type="EMBL" id="XDV58237.1"/>
    </source>
</evidence>
<feature type="transmembrane region" description="Helical" evidence="12">
    <location>
        <begin position="312"/>
        <end position="332"/>
    </location>
</feature>
<comment type="subcellular location">
    <subcellularLocation>
        <location evidence="1">Cell membrane</location>
        <topology evidence="1">Multi-pass membrane protein</topology>
    </subcellularLocation>
    <subcellularLocation>
        <location evidence="12">Membrane</location>
        <topology evidence="12">Multi-pass membrane protein</topology>
    </subcellularLocation>
</comment>
<evidence type="ECO:0000256" key="11">
    <source>
        <dbReference type="ARBA" id="ARBA00045497"/>
    </source>
</evidence>
<keyword evidence="8 12" id="KW-0406">Ion transport</keyword>
<keyword evidence="3 12" id="KW-0813">Transport</keyword>
<evidence type="ECO:0000256" key="12">
    <source>
        <dbReference type="RuleBase" id="RU362010"/>
    </source>
</evidence>
<accession>A0AB39XPH8</accession>
<evidence type="ECO:0000256" key="4">
    <source>
        <dbReference type="ARBA" id="ARBA00022475"/>
    </source>
</evidence>
<evidence type="ECO:0000256" key="6">
    <source>
        <dbReference type="ARBA" id="ARBA00022842"/>
    </source>
</evidence>
<dbReference type="NCBIfam" id="TIGR00383">
    <property type="entry name" value="corA"/>
    <property type="match status" value="1"/>
</dbReference>
<dbReference type="FunFam" id="1.20.58.340:FF:000004">
    <property type="entry name" value="Magnesium transport protein CorA"/>
    <property type="match status" value="1"/>
</dbReference>
<keyword evidence="9 12" id="KW-0472">Membrane</keyword>
<dbReference type="PANTHER" id="PTHR46494:SF1">
    <property type="entry name" value="CORA FAMILY METAL ION TRANSPORTER (EUROFUNG)"/>
    <property type="match status" value="1"/>
</dbReference>
<dbReference type="GO" id="GO:0015087">
    <property type="term" value="F:cobalt ion transmembrane transporter activity"/>
    <property type="evidence" value="ECO:0007669"/>
    <property type="project" value="UniProtKB-UniRule"/>
</dbReference>
<evidence type="ECO:0000256" key="10">
    <source>
        <dbReference type="ARBA" id="ARBA00034269"/>
    </source>
</evidence>
<keyword evidence="5 12" id="KW-0812">Transmembrane</keyword>